<evidence type="ECO:0000313" key="2">
    <source>
        <dbReference type="EMBL" id="KAG8222336.1"/>
    </source>
</evidence>
<dbReference type="AlphaFoldDB" id="A0A8K0NUF4"/>
<organism evidence="2 3">
    <name type="scientific">Ladona fulva</name>
    <name type="common">Scarce chaser dragonfly</name>
    <name type="synonym">Libellula fulva</name>
    <dbReference type="NCBI Taxonomy" id="123851"/>
    <lineage>
        <taxon>Eukaryota</taxon>
        <taxon>Metazoa</taxon>
        <taxon>Ecdysozoa</taxon>
        <taxon>Arthropoda</taxon>
        <taxon>Hexapoda</taxon>
        <taxon>Insecta</taxon>
        <taxon>Pterygota</taxon>
        <taxon>Palaeoptera</taxon>
        <taxon>Odonata</taxon>
        <taxon>Epiprocta</taxon>
        <taxon>Anisoptera</taxon>
        <taxon>Libelluloidea</taxon>
        <taxon>Libellulidae</taxon>
        <taxon>Ladona</taxon>
    </lineage>
</organism>
<protein>
    <submittedName>
        <fullName evidence="2">Uncharacterized protein</fullName>
    </submittedName>
</protein>
<dbReference type="Proteomes" id="UP000792457">
    <property type="component" value="Unassembled WGS sequence"/>
</dbReference>
<keyword evidence="3" id="KW-1185">Reference proteome</keyword>
<gene>
    <name evidence="2" type="ORF">J437_LFUL001322</name>
</gene>
<accession>A0A8K0NUF4</accession>
<reference evidence="2" key="1">
    <citation type="submission" date="2013-04" db="EMBL/GenBank/DDBJ databases">
        <authorList>
            <person name="Qu J."/>
            <person name="Murali S.C."/>
            <person name="Bandaranaike D."/>
            <person name="Bellair M."/>
            <person name="Blankenburg K."/>
            <person name="Chao H."/>
            <person name="Dinh H."/>
            <person name="Doddapaneni H."/>
            <person name="Downs B."/>
            <person name="Dugan-Rocha S."/>
            <person name="Elkadiri S."/>
            <person name="Gnanaolivu R.D."/>
            <person name="Hernandez B."/>
            <person name="Javaid M."/>
            <person name="Jayaseelan J.C."/>
            <person name="Lee S."/>
            <person name="Li M."/>
            <person name="Ming W."/>
            <person name="Munidasa M."/>
            <person name="Muniz J."/>
            <person name="Nguyen L."/>
            <person name="Ongeri F."/>
            <person name="Osuji N."/>
            <person name="Pu L.-L."/>
            <person name="Puazo M."/>
            <person name="Qu C."/>
            <person name="Quiroz J."/>
            <person name="Raj R."/>
            <person name="Weissenberger G."/>
            <person name="Xin Y."/>
            <person name="Zou X."/>
            <person name="Han Y."/>
            <person name="Richards S."/>
            <person name="Worley K."/>
            <person name="Muzny D."/>
            <person name="Gibbs R."/>
        </authorList>
    </citation>
    <scope>NUCLEOTIDE SEQUENCE</scope>
    <source>
        <strain evidence="2">Sampled in the wild</strain>
    </source>
</reference>
<comment type="caution">
    <text evidence="2">The sequence shown here is derived from an EMBL/GenBank/DDBJ whole genome shotgun (WGS) entry which is preliminary data.</text>
</comment>
<sequence>MRGNTNKQPRTEVAASSGCGEGVLWQGHTQQKTTQLNDDAVSKQISVTISTARAALHVGRETQRLGEGQLEVQNRGQTKVLKIKMKFFNLTILCVYAPTEEGNNEEKEAFYAKLEEEYCKIPKKKVAQKKGKKRKRDKDGKTMKRVNNKKNTLENPLQKRFTKK</sequence>
<evidence type="ECO:0000313" key="3">
    <source>
        <dbReference type="Proteomes" id="UP000792457"/>
    </source>
</evidence>
<name>A0A8K0NUF4_LADFU</name>
<reference evidence="2" key="2">
    <citation type="submission" date="2017-10" db="EMBL/GenBank/DDBJ databases">
        <title>Ladona fulva Genome sequencing and assembly.</title>
        <authorList>
            <person name="Murali S."/>
            <person name="Richards S."/>
            <person name="Bandaranaike D."/>
            <person name="Bellair M."/>
            <person name="Blankenburg K."/>
            <person name="Chao H."/>
            <person name="Dinh H."/>
            <person name="Doddapaneni H."/>
            <person name="Dugan-Rocha S."/>
            <person name="Elkadiri S."/>
            <person name="Gnanaolivu R."/>
            <person name="Hernandez B."/>
            <person name="Skinner E."/>
            <person name="Javaid M."/>
            <person name="Lee S."/>
            <person name="Li M."/>
            <person name="Ming W."/>
            <person name="Munidasa M."/>
            <person name="Muniz J."/>
            <person name="Nguyen L."/>
            <person name="Hughes D."/>
            <person name="Osuji N."/>
            <person name="Pu L.-L."/>
            <person name="Puazo M."/>
            <person name="Qu C."/>
            <person name="Quiroz J."/>
            <person name="Raj R."/>
            <person name="Weissenberger G."/>
            <person name="Xin Y."/>
            <person name="Zou X."/>
            <person name="Han Y."/>
            <person name="Worley K."/>
            <person name="Muzny D."/>
            <person name="Gibbs R."/>
        </authorList>
    </citation>
    <scope>NUCLEOTIDE SEQUENCE</scope>
    <source>
        <strain evidence="2">Sampled in the wild</strain>
    </source>
</reference>
<dbReference type="EMBL" id="KZ308130">
    <property type="protein sequence ID" value="KAG8222336.1"/>
    <property type="molecule type" value="Genomic_DNA"/>
</dbReference>
<proteinExistence type="predicted"/>
<evidence type="ECO:0000256" key="1">
    <source>
        <dbReference type="SAM" id="MobiDB-lite"/>
    </source>
</evidence>
<feature type="region of interest" description="Disordered" evidence="1">
    <location>
        <begin position="125"/>
        <end position="164"/>
    </location>
</feature>
<feature type="compositionally biased region" description="Basic residues" evidence="1">
    <location>
        <begin position="125"/>
        <end position="136"/>
    </location>
</feature>